<gene>
    <name evidence="5" type="ORF">PHLGIDRAFT_106815</name>
</gene>
<proteinExistence type="predicted"/>
<dbReference type="Proteomes" id="UP000053257">
    <property type="component" value="Unassembled WGS sequence"/>
</dbReference>
<evidence type="ECO:0000256" key="1">
    <source>
        <dbReference type="ARBA" id="ARBA00022450"/>
    </source>
</evidence>
<evidence type="ECO:0000313" key="5">
    <source>
        <dbReference type="EMBL" id="KIP06549.1"/>
    </source>
</evidence>
<evidence type="ECO:0008006" key="7">
    <source>
        <dbReference type="Google" id="ProtNLM"/>
    </source>
</evidence>
<dbReference type="Gene3D" id="1.10.1200.10">
    <property type="entry name" value="ACP-like"/>
    <property type="match status" value="1"/>
</dbReference>
<dbReference type="OrthoDB" id="429813at2759"/>
<dbReference type="Pfam" id="PF23562">
    <property type="entry name" value="AMP-binding_C_3"/>
    <property type="match status" value="1"/>
</dbReference>
<feature type="domain" description="Thioester reductase (TE)" evidence="4">
    <location>
        <begin position="710"/>
        <end position="958"/>
    </location>
</feature>
<dbReference type="PROSITE" id="PS00455">
    <property type="entry name" value="AMP_BINDING"/>
    <property type="match status" value="1"/>
</dbReference>
<evidence type="ECO:0000313" key="6">
    <source>
        <dbReference type="Proteomes" id="UP000053257"/>
    </source>
</evidence>
<feature type="domain" description="AMP-dependent synthetase/ligase" evidence="3">
    <location>
        <begin position="64"/>
        <end position="382"/>
    </location>
</feature>
<organism evidence="5 6">
    <name type="scientific">Phlebiopsis gigantea (strain 11061_1 CR5-6)</name>
    <name type="common">White-rot fungus</name>
    <name type="synonym">Peniophora gigantea</name>
    <dbReference type="NCBI Taxonomy" id="745531"/>
    <lineage>
        <taxon>Eukaryota</taxon>
        <taxon>Fungi</taxon>
        <taxon>Dikarya</taxon>
        <taxon>Basidiomycota</taxon>
        <taxon>Agaricomycotina</taxon>
        <taxon>Agaricomycetes</taxon>
        <taxon>Polyporales</taxon>
        <taxon>Phanerochaetaceae</taxon>
        <taxon>Phlebiopsis</taxon>
    </lineage>
</organism>
<accession>A0A0C3NN89</accession>
<dbReference type="Pfam" id="PF00501">
    <property type="entry name" value="AMP-binding"/>
    <property type="match status" value="1"/>
</dbReference>
<protein>
    <recommendedName>
        <fullName evidence="7">Carrier domain-containing protein</fullName>
    </recommendedName>
</protein>
<dbReference type="AlphaFoldDB" id="A0A0C3NN89"/>
<dbReference type="InterPro" id="IPR020845">
    <property type="entry name" value="AMP-binding_CS"/>
</dbReference>
<name>A0A0C3NN89_PHLG1</name>
<dbReference type="Gene3D" id="3.40.50.12780">
    <property type="entry name" value="N-terminal domain of ligase-like"/>
    <property type="match status" value="1"/>
</dbReference>
<dbReference type="Gene3D" id="3.40.50.720">
    <property type="entry name" value="NAD(P)-binding Rossmann-like Domain"/>
    <property type="match status" value="1"/>
</dbReference>
<dbReference type="InterPro" id="IPR036291">
    <property type="entry name" value="NAD(P)-bd_dom_sf"/>
</dbReference>
<evidence type="ECO:0000259" key="3">
    <source>
        <dbReference type="Pfam" id="PF00501"/>
    </source>
</evidence>
<reference evidence="5 6" key="1">
    <citation type="journal article" date="2014" name="PLoS Genet.">
        <title>Analysis of the Phlebiopsis gigantea genome, transcriptome and secretome provides insight into its pioneer colonization strategies of wood.</title>
        <authorList>
            <person name="Hori C."/>
            <person name="Ishida T."/>
            <person name="Igarashi K."/>
            <person name="Samejima M."/>
            <person name="Suzuki H."/>
            <person name="Master E."/>
            <person name="Ferreira P."/>
            <person name="Ruiz-Duenas F.J."/>
            <person name="Held B."/>
            <person name="Canessa P."/>
            <person name="Larrondo L.F."/>
            <person name="Schmoll M."/>
            <person name="Druzhinina I.S."/>
            <person name="Kubicek C.P."/>
            <person name="Gaskell J.A."/>
            <person name="Kersten P."/>
            <person name="St John F."/>
            <person name="Glasner J."/>
            <person name="Sabat G."/>
            <person name="Splinter BonDurant S."/>
            <person name="Syed K."/>
            <person name="Yadav J."/>
            <person name="Mgbeahuruike A.C."/>
            <person name="Kovalchuk A."/>
            <person name="Asiegbu F.O."/>
            <person name="Lackner G."/>
            <person name="Hoffmeister D."/>
            <person name="Rencoret J."/>
            <person name="Gutierrez A."/>
            <person name="Sun H."/>
            <person name="Lindquist E."/>
            <person name="Barry K."/>
            <person name="Riley R."/>
            <person name="Grigoriev I.V."/>
            <person name="Henrissat B."/>
            <person name="Kues U."/>
            <person name="Berka R.M."/>
            <person name="Martinez A.T."/>
            <person name="Covert S.F."/>
            <person name="Blanchette R.A."/>
            <person name="Cullen D."/>
        </authorList>
    </citation>
    <scope>NUCLEOTIDE SEQUENCE [LARGE SCALE GENOMIC DNA]</scope>
    <source>
        <strain evidence="5 6">11061_1 CR5-6</strain>
    </source>
</reference>
<evidence type="ECO:0000259" key="4">
    <source>
        <dbReference type="Pfam" id="PF07993"/>
    </source>
</evidence>
<dbReference type="InterPro" id="IPR036736">
    <property type="entry name" value="ACP-like_sf"/>
</dbReference>
<evidence type="ECO:0000256" key="2">
    <source>
        <dbReference type="ARBA" id="ARBA00022553"/>
    </source>
</evidence>
<sequence>MGPDSSLPHAPEHFIRPKIDVTRPTSPEEGCILTLPDLVEFNSVYNRYHLFCVQYSHNVGIPPTALSHGDLYDAVLRFSSWLISHRLAQRPEVVNGNVVKARPVGVLMSSDVMWFIAFVSLVRLGVPVLCMSARLSPQAIVHLVRKTDAQAILFSPQLDALVEDSKTHFASAASEETGLSWHQVPSYQDVLDPRSKFDINSVPPPPPYVNYSDRNVVILHSSGTTGLPKPIFHSHAYLLGYATCHNLTAAEVENAMNVSTLPLFHGFGLLAPCLSLSTGLPFSLPASTAIPTGSSTQEILRTSGATSLLTVPSILEELYQLPEDIGTTELRKLRFVAVGGAPMKHTVASALVAAGVRLLNHWGVTEIGAIAPIMTPPPDYDWRFLRVRDDIHLRFEPLAEQPGHVRLTGRPPLIADDFVVQDVLVANPAHPREFRIAGRADDLVVLATGEKVRPALLEQSVAEHPLVRGALAIGAGRAQLALLVEAAPHAALDLADPAAVSAFVDALWPAVEAGNAQTDLHARVARELVLVTDARTRPLARTPKGSIPRGPNVELFGAQIDALYDRADTLQAEPLPLDDLGALRDAVRRLVHGVMRGVVADGDNFFEKGMDSLQATMLRRRLAAAMGASARGGAQEIPPLPMDIVYANSSIAMLCVELRTMWSDGAKGQDRLEILQEVKEEYVKKVLALQSSSTAQDVDVHSTNEKIVLLTGSSGSLGSAMLYELVSSVDVARVYALNRKGTRDLRERQEEGIRKLGLQMSQDGWKKVTLLEVELGDEKFGLSATEYEQLKGASHIIHNAWPMDFNRALTSFRPHLDATKNIIDLALSCTSSQQVHLLFSSSIAVVGRYPLRSPSPPTSAAPIPEEYLDDPAAIDHFGYAEAKWVCEEMFRAAGAHFQDRIVAGVVRIGQMAGAERTGEWNTAEHFPMIVKSSQTLGALPEIPGTASWIPADRAARAMVELLAANGASRVLHLENPARQPWADILAAVAASLPPLSAALPYERWLEAVKATRDPGANPCAKIVPFLEEEFLRMAAGAVVLDTREGMRRSETLQTCGILGLEVVKRYVDTWRQRGFLD</sequence>
<dbReference type="InterPro" id="IPR013120">
    <property type="entry name" value="FAR_NAD-bd"/>
</dbReference>
<dbReference type="PANTHER" id="PTHR43439">
    <property type="entry name" value="PHENYLACETATE-COENZYME A LIGASE"/>
    <property type="match status" value="1"/>
</dbReference>
<keyword evidence="2" id="KW-0597">Phosphoprotein</keyword>
<dbReference type="PANTHER" id="PTHR43439:SF2">
    <property type="entry name" value="ENZYME, PUTATIVE (JCVI)-RELATED"/>
    <property type="match status" value="1"/>
</dbReference>
<dbReference type="Pfam" id="PF07993">
    <property type="entry name" value="NAD_binding_4"/>
    <property type="match status" value="1"/>
</dbReference>
<dbReference type="HOGENOM" id="CLU_002220_2_1_1"/>
<dbReference type="EMBL" id="KN840515">
    <property type="protein sequence ID" value="KIP06549.1"/>
    <property type="molecule type" value="Genomic_DNA"/>
</dbReference>
<dbReference type="InterPro" id="IPR042099">
    <property type="entry name" value="ANL_N_sf"/>
</dbReference>
<dbReference type="InterPro" id="IPR051414">
    <property type="entry name" value="Adenylate-forming_Reductase"/>
</dbReference>
<dbReference type="STRING" id="745531.A0A0C3NN89"/>
<dbReference type="InterPro" id="IPR000873">
    <property type="entry name" value="AMP-dep_synth/lig_dom"/>
</dbReference>
<keyword evidence="6" id="KW-1185">Reference proteome</keyword>
<dbReference type="SUPFAM" id="SSF51735">
    <property type="entry name" value="NAD(P)-binding Rossmann-fold domains"/>
    <property type="match status" value="1"/>
</dbReference>
<dbReference type="SUPFAM" id="SSF56801">
    <property type="entry name" value="Acetyl-CoA synthetase-like"/>
    <property type="match status" value="1"/>
</dbReference>
<keyword evidence="1" id="KW-0596">Phosphopantetheine</keyword>